<accession>A0A2S1GLV9</accession>
<dbReference type="Proteomes" id="UP000246316">
    <property type="component" value="Segment"/>
</dbReference>
<dbReference type="EMBL" id="MH059636">
    <property type="protein sequence ID" value="AWD90378.1"/>
    <property type="molecule type" value="Genomic_DNA"/>
</dbReference>
<dbReference type="InterPro" id="IPR055744">
    <property type="entry name" value="DUF7320"/>
</dbReference>
<feature type="domain" description="DUF7320" evidence="1">
    <location>
        <begin position="1"/>
        <end position="74"/>
    </location>
</feature>
<sequence length="75" mass="8417">MISDKTYTPDEFHTKAREFAQAFIDKINTVGVSLSLKQEGPVNYLITLNKPNGKESYSIFLNNESKIETISVYGA</sequence>
<proteinExistence type="predicted"/>
<dbReference type="RefSeq" id="YP_010095177.1">
    <property type="nucleotide sequence ID" value="NC_055743.1"/>
</dbReference>
<organism evidence="2 3">
    <name type="scientific">Erwinia phage Cronus</name>
    <dbReference type="NCBI Taxonomy" id="2163633"/>
    <lineage>
        <taxon>Viruses</taxon>
        <taxon>Duplodnaviria</taxon>
        <taxon>Heunggongvirae</taxon>
        <taxon>Uroviricota</taxon>
        <taxon>Caudoviricetes</taxon>
        <taxon>Pantevenvirales</taxon>
        <taxon>Straboviridae</taxon>
        <taxon>Tevenvirinae</taxon>
        <taxon>Risoevirus</taxon>
        <taxon>Risoevirus cronus</taxon>
        <taxon>Roskildevirus cronus</taxon>
    </lineage>
</organism>
<reference evidence="2" key="1">
    <citation type="submission" date="2018-03" db="EMBL/GenBank/DDBJ databases">
        <title>Phage therapy in agriculture - a green tech approach to combat plant pathogenic bacteria.</title>
        <authorList>
            <person name="Carstens A.B."/>
            <person name="Djurhuus A.M."/>
            <person name="Hansen L.H."/>
        </authorList>
    </citation>
    <scope>NUCLEOTIDE SEQUENCE [LARGE SCALE GENOMIC DNA]</scope>
</reference>
<dbReference type="GeneID" id="65112811"/>
<name>A0A2S1GLV9_9CAUD</name>
<evidence type="ECO:0000313" key="3">
    <source>
        <dbReference type="Proteomes" id="UP000246316"/>
    </source>
</evidence>
<keyword evidence="3" id="KW-1185">Reference proteome</keyword>
<dbReference type="Pfam" id="PF24005">
    <property type="entry name" value="DUF7320"/>
    <property type="match status" value="1"/>
</dbReference>
<protein>
    <recommendedName>
        <fullName evidence="1">DUF7320 domain-containing protein</fullName>
    </recommendedName>
</protein>
<evidence type="ECO:0000313" key="2">
    <source>
        <dbReference type="EMBL" id="AWD90378.1"/>
    </source>
</evidence>
<evidence type="ECO:0000259" key="1">
    <source>
        <dbReference type="Pfam" id="PF24005"/>
    </source>
</evidence>
<dbReference type="KEGG" id="vg:65112811"/>